<evidence type="ECO:0000313" key="3">
    <source>
        <dbReference type="Proteomes" id="UP000248806"/>
    </source>
</evidence>
<reference evidence="2 3" key="1">
    <citation type="submission" date="2018-06" db="EMBL/GenBank/DDBJ databases">
        <title>Genomic Encyclopedia of Archaeal and Bacterial Type Strains, Phase II (KMG-II): from individual species to whole genera.</title>
        <authorList>
            <person name="Goeker M."/>
        </authorList>
    </citation>
    <scope>NUCLEOTIDE SEQUENCE [LARGE SCALE GENOMIC DNA]</scope>
    <source>
        <strain evidence="2 3">ATCC BAA-1881</strain>
    </source>
</reference>
<comment type="caution">
    <text evidence="2">The sequence shown here is derived from an EMBL/GenBank/DDBJ whole genome shotgun (WGS) entry which is preliminary data.</text>
</comment>
<dbReference type="AlphaFoldDB" id="A0A326UCR2"/>
<dbReference type="InterPro" id="IPR000073">
    <property type="entry name" value="AB_hydrolase_1"/>
</dbReference>
<organism evidence="2 3">
    <name type="scientific">Thermosporothrix hazakensis</name>
    <dbReference type="NCBI Taxonomy" id="644383"/>
    <lineage>
        <taxon>Bacteria</taxon>
        <taxon>Bacillati</taxon>
        <taxon>Chloroflexota</taxon>
        <taxon>Ktedonobacteria</taxon>
        <taxon>Ktedonobacterales</taxon>
        <taxon>Thermosporotrichaceae</taxon>
        <taxon>Thermosporothrix</taxon>
    </lineage>
</organism>
<gene>
    <name evidence="2" type="ORF">EI42_01122</name>
</gene>
<dbReference type="OrthoDB" id="9776685at2"/>
<proteinExistence type="predicted"/>
<accession>A0A326UCR2</accession>
<name>A0A326UCR2_THEHA</name>
<protein>
    <recommendedName>
        <fullName evidence="1">AB hydrolase-1 domain-containing protein</fullName>
    </recommendedName>
</protein>
<dbReference type="Proteomes" id="UP000248806">
    <property type="component" value="Unassembled WGS sequence"/>
</dbReference>
<keyword evidence="3" id="KW-1185">Reference proteome</keyword>
<evidence type="ECO:0000313" key="2">
    <source>
        <dbReference type="EMBL" id="PZW34285.1"/>
    </source>
</evidence>
<dbReference type="SUPFAM" id="SSF53474">
    <property type="entry name" value="alpha/beta-Hydrolases"/>
    <property type="match status" value="1"/>
</dbReference>
<dbReference type="EMBL" id="QKUF01000002">
    <property type="protein sequence ID" value="PZW34285.1"/>
    <property type="molecule type" value="Genomic_DNA"/>
</dbReference>
<dbReference type="Gene3D" id="3.40.50.1820">
    <property type="entry name" value="alpha/beta hydrolase"/>
    <property type="match status" value="1"/>
</dbReference>
<dbReference type="Pfam" id="PF00561">
    <property type="entry name" value="Abhydrolase_1"/>
    <property type="match status" value="1"/>
</dbReference>
<dbReference type="InterPro" id="IPR029058">
    <property type="entry name" value="AB_hydrolase_fold"/>
</dbReference>
<feature type="domain" description="AB hydrolase-1" evidence="1">
    <location>
        <begin position="146"/>
        <end position="260"/>
    </location>
</feature>
<evidence type="ECO:0000259" key="1">
    <source>
        <dbReference type="Pfam" id="PF00561"/>
    </source>
</evidence>
<sequence length="366" mass="40459">MFIILALLILFLLLLLELCWYFAHQVLRRKSDMKKRFVRIHKIEEGKDITLQNTRETRRPGIFGLEGSEGQAIVGPVFASDAQSVTRQLIHVEGKISPRTAGIWNTTIYGGKMQAQLNLPIEEVAVPTPLGDMPAWFVPGGSCWAILVHGATANREQGLRVLPTLAECGLSTLTITFRNDAEAPASPDGLSHLGASEWEDLEAGVRYALDHGAEQLILYGWSMGGTIVELFLRQSALASHVRAVVLDSPILNWRASLESIAKKNGLPAFFVRLVEPIILLRTGIRLSTLDLTTRSQGNSAILLFHGTEDTIAPIALSDRFASTHADIITYHRVPNAEHTQCWNANGEKYEAILHAFLHNILKKDAH</sequence>